<dbReference type="EMBL" id="QXHD01000004">
    <property type="protein sequence ID" value="NEZ60383.1"/>
    <property type="molecule type" value="Genomic_DNA"/>
</dbReference>
<proteinExistence type="predicted"/>
<accession>A0A6M0RX05</accession>
<name>A0A6M0RX05_9CYAN</name>
<dbReference type="Proteomes" id="UP000481033">
    <property type="component" value="Unassembled WGS sequence"/>
</dbReference>
<protein>
    <submittedName>
        <fullName evidence="1">Uncharacterized protein</fullName>
    </submittedName>
</protein>
<reference evidence="1 2" key="1">
    <citation type="journal article" date="2020" name="Microb. Ecol.">
        <title>Ecogenomics of the Marine Benthic Filamentous Cyanobacterium Adonisia.</title>
        <authorList>
            <person name="Walter J.M."/>
            <person name="Coutinho F.H."/>
            <person name="Leomil L."/>
            <person name="Hargreaves P.I."/>
            <person name="Campeao M.E."/>
            <person name="Vieira V.V."/>
            <person name="Silva B.S."/>
            <person name="Fistarol G.O."/>
            <person name="Salomon P.S."/>
            <person name="Sawabe T."/>
            <person name="Mino S."/>
            <person name="Hosokawa M."/>
            <person name="Miyashita H."/>
            <person name="Maruyama F."/>
            <person name="van Verk M.C."/>
            <person name="Dutilh B.E."/>
            <person name="Thompson C.C."/>
            <person name="Thompson F.L."/>
        </authorList>
    </citation>
    <scope>NUCLEOTIDE SEQUENCE [LARGE SCALE GENOMIC DNA]</scope>
    <source>
        <strain evidence="1 2">CCMR0081</strain>
    </source>
</reference>
<keyword evidence="2" id="KW-1185">Reference proteome</keyword>
<gene>
    <name evidence="1" type="ORF">DXZ20_33020</name>
</gene>
<organism evidence="1 2">
    <name type="scientific">Adonisia turfae CCMR0081</name>
    <dbReference type="NCBI Taxonomy" id="2292702"/>
    <lineage>
        <taxon>Bacteria</taxon>
        <taxon>Bacillati</taxon>
        <taxon>Cyanobacteriota</taxon>
        <taxon>Adonisia</taxon>
        <taxon>Adonisia turfae</taxon>
    </lineage>
</organism>
<sequence length="146" mass="16168">MNHFIDVAVAFLGGTIISVKGGYRVLQHPKKGHIFNRLADARWFLAVHWCDQFPTPAGILTHDGQVTFQNHAALAYGDTVFLPIKSRKAIFNHCLTLTPGEVVTYTIEDSSQTDKHEVEIMGLDIDPRYGRVALVKTKQSGSSASF</sequence>
<comment type="caution">
    <text evidence="1">The sequence shown here is derived from an EMBL/GenBank/DDBJ whole genome shotgun (WGS) entry which is preliminary data.</text>
</comment>
<evidence type="ECO:0000313" key="2">
    <source>
        <dbReference type="Proteomes" id="UP000481033"/>
    </source>
</evidence>
<evidence type="ECO:0000313" key="1">
    <source>
        <dbReference type="EMBL" id="NEZ60383.1"/>
    </source>
</evidence>
<dbReference type="AlphaFoldDB" id="A0A6M0RX05"/>
<dbReference type="RefSeq" id="WP_163702933.1">
    <property type="nucleotide sequence ID" value="NZ_QXHD01000004.1"/>
</dbReference>